<sequence>MRSTEPVIEMRQARPAFDQAGLMSVAYDLRLMPGDCALIRSRDRERSGLFGDLCAGMVPLYSGTLRCMGLDWTQLEVQEQWALRARIGRIAQIGAWVDMFGTHLNILTPVLHHTTTPEDQLVEEASRLAVRFGLPGLPTVAPGRLSTLDLRRSALVRAFMGDPSLLLLEEPVGPETPELLDTFLGVLTHARNEGTAVIWFARNDDVWNSYLKQATHHFLLLDEGLIPMRGV</sequence>
<dbReference type="GO" id="GO:0005524">
    <property type="term" value="F:ATP binding"/>
    <property type="evidence" value="ECO:0007669"/>
    <property type="project" value="UniProtKB-KW"/>
</dbReference>
<dbReference type="Gene3D" id="3.40.50.300">
    <property type="entry name" value="P-loop containing nucleotide triphosphate hydrolases"/>
    <property type="match status" value="1"/>
</dbReference>
<accession>A0AA35UH06</accession>
<dbReference type="InterPro" id="IPR027417">
    <property type="entry name" value="P-loop_NTPase"/>
</dbReference>
<keyword evidence="1" id="KW-0067">ATP-binding</keyword>
<comment type="caution">
    <text evidence="1">The sequence shown here is derived from an EMBL/GenBank/DDBJ whole genome shotgun (WGS) entry which is preliminary data.</text>
</comment>
<evidence type="ECO:0000313" key="2">
    <source>
        <dbReference type="Proteomes" id="UP001176960"/>
    </source>
</evidence>
<proteinExistence type="predicted"/>
<dbReference type="SUPFAM" id="SSF52540">
    <property type="entry name" value="P-loop containing nucleoside triphosphate hydrolases"/>
    <property type="match status" value="1"/>
</dbReference>
<organism evidence="1 2">
    <name type="scientific">Brytella acorum</name>
    <dbReference type="NCBI Taxonomy" id="2959299"/>
    <lineage>
        <taxon>Bacteria</taxon>
        <taxon>Pseudomonadati</taxon>
        <taxon>Pseudomonadota</taxon>
        <taxon>Alphaproteobacteria</taxon>
        <taxon>Acetobacterales</taxon>
        <taxon>Acetobacteraceae</taxon>
        <taxon>Brytella</taxon>
    </lineage>
</organism>
<dbReference type="AlphaFoldDB" id="A0AA35UH06"/>
<protein>
    <submittedName>
        <fullName evidence="1">ABC transporter ATP-binding protein</fullName>
    </submittedName>
</protein>
<keyword evidence="1" id="KW-0547">Nucleotide-binding</keyword>
<reference evidence="1" key="1">
    <citation type="submission" date="2023-03" db="EMBL/GenBank/DDBJ databases">
        <authorList>
            <person name="Cleenwerck I."/>
        </authorList>
    </citation>
    <scope>NUCLEOTIDE SEQUENCE</scope>
    <source>
        <strain evidence="1">LMG 32879</strain>
    </source>
</reference>
<dbReference type="EMBL" id="CATKSH010000011">
    <property type="protein sequence ID" value="CAI9121140.1"/>
    <property type="molecule type" value="Genomic_DNA"/>
</dbReference>
<dbReference type="RefSeq" id="WP_289841456.1">
    <property type="nucleotide sequence ID" value="NZ_CATKSH010000011.1"/>
</dbReference>
<keyword evidence="2" id="KW-1185">Reference proteome</keyword>
<name>A0AA35UH06_9PROT</name>
<evidence type="ECO:0000313" key="1">
    <source>
        <dbReference type="EMBL" id="CAI9121140.1"/>
    </source>
</evidence>
<gene>
    <name evidence="1" type="ORF">LMG32879_001986</name>
</gene>
<dbReference type="Proteomes" id="UP001176960">
    <property type="component" value="Unassembled WGS sequence"/>
</dbReference>